<dbReference type="EMBL" id="CAJNOJ010000211">
    <property type="protein sequence ID" value="CAF1294779.1"/>
    <property type="molecule type" value="Genomic_DNA"/>
</dbReference>
<dbReference type="OrthoDB" id="10439430at2759"/>
<organism evidence="1 2">
    <name type="scientific">Adineta ricciae</name>
    <name type="common">Rotifer</name>
    <dbReference type="NCBI Taxonomy" id="249248"/>
    <lineage>
        <taxon>Eukaryota</taxon>
        <taxon>Metazoa</taxon>
        <taxon>Spiralia</taxon>
        <taxon>Gnathifera</taxon>
        <taxon>Rotifera</taxon>
        <taxon>Eurotatoria</taxon>
        <taxon>Bdelloidea</taxon>
        <taxon>Adinetida</taxon>
        <taxon>Adinetidae</taxon>
        <taxon>Adineta</taxon>
    </lineage>
</organism>
<gene>
    <name evidence="1" type="ORF">EDS130_LOCUS30280</name>
</gene>
<accession>A0A815D981</accession>
<evidence type="ECO:0000313" key="2">
    <source>
        <dbReference type="Proteomes" id="UP000663852"/>
    </source>
</evidence>
<dbReference type="Proteomes" id="UP000663852">
    <property type="component" value="Unassembled WGS sequence"/>
</dbReference>
<reference evidence="1" key="1">
    <citation type="submission" date="2021-02" db="EMBL/GenBank/DDBJ databases">
        <authorList>
            <person name="Nowell W R."/>
        </authorList>
    </citation>
    <scope>NUCLEOTIDE SEQUENCE</scope>
</reference>
<proteinExistence type="predicted"/>
<evidence type="ECO:0000313" key="1">
    <source>
        <dbReference type="EMBL" id="CAF1294779.1"/>
    </source>
</evidence>
<comment type="caution">
    <text evidence="1">The sequence shown here is derived from an EMBL/GenBank/DDBJ whole genome shotgun (WGS) entry which is preliminary data.</text>
</comment>
<protein>
    <submittedName>
        <fullName evidence="1">Uncharacterized protein</fullName>
    </submittedName>
</protein>
<sequence length="231" mass="27468">MSSFSNGARRCQEMIGFMVKQTDTRLYRANDSLEDETIKQRCLSHFRKLPNVRYWFERLTRPMTSTHSSSSATPLVIQSKRLYESKYRAKYFQPIKNRLNTYLTTDRIIHSPYLPYASAIKRSYNNIHLPYAMSSYGIYRQSPVHQKLTPFQYTKLNRCIELRTRPRHVQRDYLSRSVGDDYYYPTYDEYNGYGKTIYNDEKENDKITDYTDIFNYALDSTGVSQKDIYIG</sequence>
<dbReference type="AlphaFoldDB" id="A0A815D981"/>
<name>A0A815D981_ADIRI</name>